<accession>A0A921GGE8</accession>
<dbReference type="EMBL" id="DYWQ01000102">
    <property type="protein sequence ID" value="HJF45526.1"/>
    <property type="molecule type" value="Genomic_DNA"/>
</dbReference>
<dbReference type="InterPro" id="IPR016787">
    <property type="entry name" value="UCP021328"/>
</dbReference>
<organism evidence="2 3">
    <name type="scientific">Thermophilibacter provencensis</name>
    <dbReference type="NCBI Taxonomy" id="1852386"/>
    <lineage>
        <taxon>Bacteria</taxon>
        <taxon>Bacillati</taxon>
        <taxon>Actinomycetota</taxon>
        <taxon>Coriobacteriia</taxon>
        <taxon>Coriobacteriales</taxon>
        <taxon>Atopobiaceae</taxon>
        <taxon>Thermophilibacter</taxon>
    </lineage>
</organism>
<feature type="compositionally biased region" description="Basic residues" evidence="1">
    <location>
        <begin position="184"/>
        <end position="193"/>
    </location>
</feature>
<comment type="caution">
    <text evidence="2">The sequence shown here is derived from an EMBL/GenBank/DDBJ whole genome shotgun (WGS) entry which is preliminary data.</text>
</comment>
<proteinExistence type="predicted"/>
<dbReference type="AlphaFoldDB" id="A0A921GGE8"/>
<feature type="non-terminal residue" evidence="2">
    <location>
        <position position="1"/>
    </location>
</feature>
<sequence>IGCREELKHGIIAASEIKTRPRRVVGVRASPVSNLPPWLSLLRVAFYIKEEFAMRKTAVSSTLTVCFDGQFWVGIVERVEGGSLSSCRVVFGAEPSNEEVLDFVLREWTRLPLGPAVACEERTMARNPKRRQRQAVRELKKRGPSTKAQIALAEQREALAQESAALEKERREEERRQRFEQKREKAKRKRRGH</sequence>
<gene>
    <name evidence="2" type="ORF">K8U72_07075</name>
</gene>
<reference evidence="2" key="2">
    <citation type="submission" date="2021-09" db="EMBL/GenBank/DDBJ databases">
        <authorList>
            <person name="Gilroy R."/>
        </authorList>
    </citation>
    <scope>NUCLEOTIDE SEQUENCE</scope>
    <source>
        <strain evidence="2">CHK124-7917</strain>
    </source>
</reference>
<dbReference type="Proteomes" id="UP000697330">
    <property type="component" value="Unassembled WGS sequence"/>
</dbReference>
<feature type="compositionally biased region" description="Basic and acidic residues" evidence="1">
    <location>
        <begin position="162"/>
        <end position="183"/>
    </location>
</feature>
<feature type="compositionally biased region" description="Basic residues" evidence="1">
    <location>
        <begin position="127"/>
        <end position="144"/>
    </location>
</feature>
<evidence type="ECO:0000313" key="3">
    <source>
        <dbReference type="Proteomes" id="UP000697330"/>
    </source>
</evidence>
<dbReference type="Pfam" id="PF11208">
    <property type="entry name" value="DUF2992"/>
    <property type="match status" value="1"/>
</dbReference>
<dbReference type="RefSeq" id="WP_274959281.1">
    <property type="nucleotide sequence ID" value="NZ_DYWQ01000102.1"/>
</dbReference>
<feature type="region of interest" description="Disordered" evidence="1">
    <location>
        <begin position="123"/>
        <end position="148"/>
    </location>
</feature>
<feature type="region of interest" description="Disordered" evidence="1">
    <location>
        <begin position="162"/>
        <end position="193"/>
    </location>
</feature>
<name>A0A921GGE8_9ACTN</name>
<evidence type="ECO:0000313" key="2">
    <source>
        <dbReference type="EMBL" id="HJF45526.1"/>
    </source>
</evidence>
<protein>
    <submittedName>
        <fullName evidence="2">YjdF family protein</fullName>
    </submittedName>
</protein>
<evidence type="ECO:0000256" key="1">
    <source>
        <dbReference type="SAM" id="MobiDB-lite"/>
    </source>
</evidence>
<reference evidence="2" key="1">
    <citation type="journal article" date="2021" name="PeerJ">
        <title>Extensive microbial diversity within the chicken gut microbiome revealed by metagenomics and culture.</title>
        <authorList>
            <person name="Gilroy R."/>
            <person name="Ravi A."/>
            <person name="Getino M."/>
            <person name="Pursley I."/>
            <person name="Horton D.L."/>
            <person name="Alikhan N.F."/>
            <person name="Baker D."/>
            <person name="Gharbi K."/>
            <person name="Hall N."/>
            <person name="Watson M."/>
            <person name="Adriaenssens E.M."/>
            <person name="Foster-Nyarko E."/>
            <person name="Jarju S."/>
            <person name="Secka A."/>
            <person name="Antonio M."/>
            <person name="Oren A."/>
            <person name="Chaudhuri R.R."/>
            <person name="La Ragione R."/>
            <person name="Hildebrand F."/>
            <person name="Pallen M.J."/>
        </authorList>
    </citation>
    <scope>NUCLEOTIDE SEQUENCE</scope>
    <source>
        <strain evidence="2">CHK124-7917</strain>
    </source>
</reference>